<reference evidence="2 3" key="1">
    <citation type="submission" date="2019-09" db="EMBL/GenBank/DDBJ databases">
        <authorList>
            <person name="Cremers G."/>
        </authorList>
    </citation>
    <scope>NUCLEOTIDE SEQUENCE [LARGE SCALE GENOMIC DNA]</scope>
    <source>
        <strain evidence="2">4A</strain>
    </source>
</reference>
<organism evidence="2 3">
    <name type="scientific">Methylacidimicrobium tartarophylax</name>
    <dbReference type="NCBI Taxonomy" id="1041768"/>
    <lineage>
        <taxon>Bacteria</taxon>
        <taxon>Pseudomonadati</taxon>
        <taxon>Verrucomicrobiota</taxon>
        <taxon>Methylacidimicrobium</taxon>
    </lineage>
</organism>
<keyword evidence="3" id="KW-1185">Reference proteome</keyword>
<proteinExistence type="predicted"/>
<dbReference type="AlphaFoldDB" id="A0A5E6MHA7"/>
<gene>
    <name evidence="2" type="ORF">MAMT_01646</name>
</gene>
<feature type="region of interest" description="Disordered" evidence="1">
    <location>
        <begin position="1"/>
        <end position="20"/>
    </location>
</feature>
<evidence type="ECO:0000313" key="3">
    <source>
        <dbReference type="Proteomes" id="UP000334923"/>
    </source>
</evidence>
<accession>A0A5E6MHA7</accession>
<dbReference type="RefSeq" id="WP_142660463.1">
    <property type="nucleotide sequence ID" value="NZ_CABFVA020000086.1"/>
</dbReference>
<dbReference type="OrthoDB" id="193684at2"/>
<evidence type="ECO:0000256" key="1">
    <source>
        <dbReference type="SAM" id="MobiDB-lite"/>
    </source>
</evidence>
<protein>
    <submittedName>
        <fullName evidence="2">Uncharacterized protein</fullName>
    </submittedName>
</protein>
<evidence type="ECO:0000313" key="2">
    <source>
        <dbReference type="EMBL" id="VVM07277.1"/>
    </source>
</evidence>
<dbReference type="Proteomes" id="UP000334923">
    <property type="component" value="Unassembled WGS sequence"/>
</dbReference>
<name>A0A5E6MHA7_9BACT</name>
<sequence length="113" mass="12436">MAAGEPLSHGGHAVTEGGGVRQAEERVAFFSIESPGRSWVFPYGRILFAHADTAGNRFFMRTISHDLWLTGQKLGQLIALFQRELVADIRTGSSEWGTIEEIEVSENPAGMFQ</sequence>
<dbReference type="EMBL" id="CABFVA020000086">
    <property type="protein sequence ID" value="VVM07277.1"/>
    <property type="molecule type" value="Genomic_DNA"/>
</dbReference>